<name>A0A427U6A1_9VIBR</name>
<feature type="domain" description="Putative DNA-binding" evidence="1">
    <location>
        <begin position="8"/>
        <end position="95"/>
    </location>
</feature>
<dbReference type="Pfam" id="PF09836">
    <property type="entry name" value="DUF2063"/>
    <property type="match status" value="1"/>
</dbReference>
<dbReference type="RefSeq" id="WP_125320141.1">
    <property type="nucleotide sequence ID" value="NZ_AP024889.1"/>
</dbReference>
<gene>
    <name evidence="2" type="ORF">EJA03_05020</name>
</gene>
<dbReference type="InterPro" id="IPR018640">
    <property type="entry name" value="DUF2063"/>
</dbReference>
<evidence type="ECO:0000313" key="2">
    <source>
        <dbReference type="EMBL" id="RSD32188.1"/>
    </source>
</evidence>
<dbReference type="AlphaFoldDB" id="A0A427U6A1"/>
<protein>
    <submittedName>
        <fullName evidence="2">DUF2063 domain-containing protein</fullName>
    </submittedName>
</protein>
<dbReference type="Gene3D" id="1.10.150.690">
    <property type="entry name" value="DUF2063"/>
    <property type="match status" value="1"/>
</dbReference>
<dbReference type="EMBL" id="RSFA01000014">
    <property type="protein sequence ID" value="RSD32188.1"/>
    <property type="molecule type" value="Genomic_DNA"/>
</dbReference>
<dbReference type="Proteomes" id="UP000269041">
    <property type="component" value="Unassembled WGS sequence"/>
</dbReference>
<dbReference type="InterPro" id="IPR044922">
    <property type="entry name" value="DUF2063_N_sf"/>
</dbReference>
<keyword evidence="3" id="KW-1185">Reference proteome</keyword>
<organism evidence="2 3">
    <name type="scientific">Vibrio pectenicida</name>
    <dbReference type="NCBI Taxonomy" id="62763"/>
    <lineage>
        <taxon>Bacteria</taxon>
        <taxon>Pseudomonadati</taxon>
        <taxon>Pseudomonadota</taxon>
        <taxon>Gammaproteobacteria</taxon>
        <taxon>Vibrionales</taxon>
        <taxon>Vibrionaceae</taxon>
        <taxon>Vibrio</taxon>
    </lineage>
</organism>
<comment type="caution">
    <text evidence="2">The sequence shown here is derived from an EMBL/GenBank/DDBJ whole genome shotgun (WGS) entry which is preliminary data.</text>
</comment>
<sequence>MTPTLADLQQSFAQALQYQASSDRCHISSDKFTADEYIQIYRNNFIIGLSDVLQATYPMVHALVGEECFAQLARHHILECPLNSGDVSHYGEHFSTSIAKFTKVIEAVPYIQDVACFEWQVDASAQTLAQTDPDKHSQPIAQLANLTAKQQANVRLRLSPSALTFQSQYAVFSLRLAISANNFTQLNINQAEQGIIISQYDGQCWTMGLDKTSFELVEYLRTGHTLERIPQTHLAYLEALLENQLISGFTLAPY</sequence>
<evidence type="ECO:0000259" key="1">
    <source>
        <dbReference type="Pfam" id="PF09836"/>
    </source>
</evidence>
<proteinExistence type="predicted"/>
<accession>A0A427U6A1</accession>
<reference evidence="2 3" key="1">
    <citation type="submission" date="2018-12" db="EMBL/GenBank/DDBJ databases">
        <title>Genomic taxonomy of the Vibrionaceae family.</title>
        <authorList>
            <person name="Gomez-Gil B."/>
            <person name="Enciso-Ibarra K."/>
        </authorList>
    </citation>
    <scope>NUCLEOTIDE SEQUENCE [LARGE SCALE GENOMIC DNA]</scope>
    <source>
        <strain evidence="2 3">CAIM 594</strain>
    </source>
</reference>
<evidence type="ECO:0000313" key="3">
    <source>
        <dbReference type="Proteomes" id="UP000269041"/>
    </source>
</evidence>
<dbReference type="OrthoDB" id="4146344at2"/>